<feature type="region of interest" description="Disordered" evidence="5">
    <location>
        <begin position="494"/>
        <end position="536"/>
    </location>
</feature>
<evidence type="ECO:0000259" key="6">
    <source>
        <dbReference type="PROSITE" id="PS50994"/>
    </source>
</evidence>
<dbReference type="PROSITE" id="PS50994">
    <property type="entry name" value="INTEGRASE"/>
    <property type="match status" value="1"/>
</dbReference>
<feature type="region of interest" description="Disordered" evidence="5">
    <location>
        <begin position="1138"/>
        <end position="1170"/>
    </location>
</feature>
<dbReference type="InterPro" id="IPR001584">
    <property type="entry name" value="Integrase_cat-core"/>
</dbReference>
<evidence type="ECO:0000256" key="2">
    <source>
        <dbReference type="ARBA" id="ARBA00022723"/>
    </source>
</evidence>
<dbReference type="InterPro" id="IPR013103">
    <property type="entry name" value="RVT_2"/>
</dbReference>
<dbReference type="Gene3D" id="3.30.420.10">
    <property type="entry name" value="Ribonuclease H-like superfamily/Ribonuclease H"/>
    <property type="match status" value="1"/>
</dbReference>
<dbReference type="InterPro" id="IPR043502">
    <property type="entry name" value="DNA/RNA_pol_sf"/>
</dbReference>
<dbReference type="GO" id="GO:0003676">
    <property type="term" value="F:nucleic acid binding"/>
    <property type="evidence" value="ECO:0007669"/>
    <property type="project" value="InterPro"/>
</dbReference>
<evidence type="ECO:0000256" key="4">
    <source>
        <dbReference type="ARBA" id="ARBA00022801"/>
    </source>
</evidence>
<dbReference type="PANTHER" id="PTHR42648:SF29">
    <property type="entry name" value="RNA-DIRECTED DNA POLYMERASE"/>
    <property type="match status" value="1"/>
</dbReference>
<dbReference type="GO" id="GO:0004190">
    <property type="term" value="F:aspartic-type endopeptidase activity"/>
    <property type="evidence" value="ECO:0007669"/>
    <property type="project" value="UniProtKB-KW"/>
</dbReference>
<dbReference type="InterPro" id="IPR039537">
    <property type="entry name" value="Retrotran_Ty1/copia-like"/>
</dbReference>
<dbReference type="SUPFAM" id="SSF53098">
    <property type="entry name" value="Ribonuclease H-like"/>
    <property type="match status" value="1"/>
</dbReference>
<feature type="compositionally biased region" description="Basic and acidic residues" evidence="5">
    <location>
        <begin position="515"/>
        <end position="536"/>
    </location>
</feature>
<sequence length="1515" mass="174290">MPTPNGDPMLCHLIMLHEVRDVEVVRARRFQFELQGRVVEYGEIEFCLISGLRFGPYVDIINTKVSRSSTLRNRLFPNVRDEDLRLKDLEDYVKGPAFSTCSDEDAVMVMQMIFLLRGLIGREGNTCIPSAVYELADSQYNWNITTSLHEVRICGGIVKHNYDYGLVKSLDIYEIIRVNKDDEVWILETFPEALRFAHHTENEIPRMREWRIKTQLSLEQCLRILDVSVENNIPHDFEPTPVEINLPFFVRYVNWTLDKVMAGDQPKTGSGTGENSGTAIDHNSPYYLHPSDFPKQLHVNDVLTDINYPDWSQEMENFLLAKNKIEFIDGPIKKPEKGSPNYMSWMRCDAMIKGWLTTAMEKNIRNSVKYVSTASQIWADLLERFGKESSPRAYELKQRIAAARQDGASVSIYYTNLRSLWDENSSIQPLPRCSCDNCSCDVGKRMDEFQEKERLYQFLMGLDADFNVIKTQILATKPTPTLGTAYHLVAEDERQRSISNDKRAQPESAMFKAFQRRDDNSNVNKERNSSRAAKDSKEGRENEFCTFCEKKGHKKEGCFKLVGYPEWWPGKKEKGKPRVACIEPKSSPISELTNEQYQMFVKHFSSTNSNNVTEHVANMTGKRGNEDDWIVDSGSTDHITYLPDLLENKKRTFFEPPVVIPNGESASVEGRGDYTISGGVKLNGVLCVPKFNCNLLSVSRISNDLQCAVTFFPDFCVMQGLQTRNLIGAGRRHGGLYRMGMTKGRKAMVTIADTWHKRLGHASKEKLSRIDLAKSNSINFSNEICDSCAKAKLARTPFPISSIKTKEVFDLIHCDIWGGYRVPSYTKANYFLTIVDDFSRAVWVFLIKYKSDASKCLVDFHKMVKVQFEKHIKRIRCDNGGEFTSNFMLQFYHEEGILLETTCPHTLQQNGVVERKHRHLLETARAICFEANLPKRFWGECVLTAAYIINRLPSKVIKNKTPYEIVWNQKSQYSHMRIFGCLAYYRNTDTKGDKFEERGRPGVFLGYPQGTKGYKVYDIKAYKIIISRDVLFCEDVFPFRNVEANQHSEDEEPVKYHDDTCYGKHPTNQTLESIPTNESSHDNLMLPSISKTNIVMRMFNGVSPIAQKRVRISSQQSPQINLHKMMNHRIRMLPEAPERNHSHRNSRTFLSNSPIRSTTTSPTPIEKPRRFPENHKAYLTAITLNDEPRSFNQASQDERWQQAMQQEIRALEKNGTWTLTDLPKGKRAIDSKWVYKIKYKPNGEIERYKARLVAKGFTQLEGVDYHDTFAPVAKLVTMRTLLSVAAKKNWFIHQLDVNNAFLHGDLDEEVYMKIPQGFSKENETRVCRLQKFLYGLKQASRNWYHKFTKFLLSINFHQSKADHSLFLQDHDDSYIAILIYVDGVIITGNNLDRIQQTKTQLDKAFSIKDLGPLKYFLGIEVAKTSDGLVLSQRKYVLDILKDSGMLGCKPSSFPIEQNLKLDRREEEAQVDATQYRRLVGRLLYLQATRPDVTYAVNVLSQFVSDPRHSHMHATN</sequence>
<dbReference type="Pfam" id="PF07727">
    <property type="entry name" value="RVT_2"/>
    <property type="match status" value="1"/>
</dbReference>
<proteinExistence type="predicted"/>
<dbReference type="GO" id="GO:0046872">
    <property type="term" value="F:metal ion binding"/>
    <property type="evidence" value="ECO:0007669"/>
    <property type="project" value="UniProtKB-KW"/>
</dbReference>
<dbReference type="GO" id="GO:0015074">
    <property type="term" value="P:DNA integration"/>
    <property type="evidence" value="ECO:0007669"/>
    <property type="project" value="InterPro"/>
</dbReference>
<keyword evidence="1" id="KW-0645">Protease</keyword>
<reference evidence="7 8" key="1">
    <citation type="journal article" date="2017" name="Nat. Commun.">
        <title>Genome assembly with in vitro proximity ligation data and whole-genome triplication in lettuce.</title>
        <authorList>
            <person name="Reyes-Chin-Wo S."/>
            <person name="Wang Z."/>
            <person name="Yang X."/>
            <person name="Kozik A."/>
            <person name="Arikit S."/>
            <person name="Song C."/>
            <person name="Xia L."/>
            <person name="Froenicke L."/>
            <person name="Lavelle D.O."/>
            <person name="Truco M.J."/>
            <person name="Xia R."/>
            <person name="Zhu S."/>
            <person name="Xu C."/>
            <person name="Xu H."/>
            <person name="Xu X."/>
            <person name="Cox K."/>
            <person name="Korf I."/>
            <person name="Meyers B.C."/>
            <person name="Michelmore R.W."/>
        </authorList>
    </citation>
    <scope>NUCLEOTIDE SEQUENCE [LARGE SCALE GENOMIC DNA]</scope>
    <source>
        <strain evidence="8">cv. Salinas</strain>
        <tissue evidence="7">Seedlings</tissue>
    </source>
</reference>
<accession>A0A9R1V101</accession>
<dbReference type="Pfam" id="PF25597">
    <property type="entry name" value="SH3_retrovirus"/>
    <property type="match status" value="1"/>
</dbReference>
<evidence type="ECO:0000256" key="5">
    <source>
        <dbReference type="SAM" id="MobiDB-lite"/>
    </source>
</evidence>
<comment type="caution">
    <text evidence="7">The sequence shown here is derived from an EMBL/GenBank/DDBJ whole genome shotgun (WGS) entry which is preliminary data.</text>
</comment>
<dbReference type="InterPro" id="IPR029472">
    <property type="entry name" value="Copia-like_N"/>
</dbReference>
<evidence type="ECO:0000256" key="1">
    <source>
        <dbReference type="ARBA" id="ARBA00022670"/>
    </source>
</evidence>
<protein>
    <recommendedName>
        <fullName evidence="6">Integrase catalytic domain-containing protein</fullName>
    </recommendedName>
</protein>
<name>A0A9R1V101_LACSA</name>
<dbReference type="SUPFAM" id="SSF56672">
    <property type="entry name" value="DNA/RNA polymerases"/>
    <property type="match status" value="1"/>
</dbReference>
<feature type="compositionally biased region" description="Basic and acidic residues" evidence="5">
    <location>
        <begin position="494"/>
        <end position="505"/>
    </location>
</feature>
<dbReference type="InterPro" id="IPR054722">
    <property type="entry name" value="PolX-like_BBD"/>
</dbReference>
<evidence type="ECO:0000313" key="8">
    <source>
        <dbReference type="Proteomes" id="UP000235145"/>
    </source>
</evidence>
<organism evidence="7 8">
    <name type="scientific">Lactuca sativa</name>
    <name type="common">Garden lettuce</name>
    <dbReference type="NCBI Taxonomy" id="4236"/>
    <lineage>
        <taxon>Eukaryota</taxon>
        <taxon>Viridiplantae</taxon>
        <taxon>Streptophyta</taxon>
        <taxon>Embryophyta</taxon>
        <taxon>Tracheophyta</taxon>
        <taxon>Spermatophyta</taxon>
        <taxon>Magnoliopsida</taxon>
        <taxon>eudicotyledons</taxon>
        <taxon>Gunneridae</taxon>
        <taxon>Pentapetalae</taxon>
        <taxon>asterids</taxon>
        <taxon>campanulids</taxon>
        <taxon>Asterales</taxon>
        <taxon>Asteraceae</taxon>
        <taxon>Cichorioideae</taxon>
        <taxon>Cichorieae</taxon>
        <taxon>Lactucinae</taxon>
        <taxon>Lactuca</taxon>
    </lineage>
</organism>
<dbReference type="EMBL" id="NBSK02000007">
    <property type="protein sequence ID" value="KAJ0196632.1"/>
    <property type="molecule type" value="Genomic_DNA"/>
</dbReference>
<feature type="compositionally biased region" description="Low complexity" evidence="5">
    <location>
        <begin position="1151"/>
        <end position="1164"/>
    </location>
</feature>
<dbReference type="GO" id="GO:0006508">
    <property type="term" value="P:proteolysis"/>
    <property type="evidence" value="ECO:0007669"/>
    <property type="project" value="UniProtKB-KW"/>
</dbReference>
<dbReference type="Proteomes" id="UP000235145">
    <property type="component" value="Unassembled WGS sequence"/>
</dbReference>
<keyword evidence="3" id="KW-0064">Aspartyl protease</keyword>
<keyword evidence="8" id="KW-1185">Reference proteome</keyword>
<gene>
    <name evidence="7" type="ORF">LSAT_V11C700352890</name>
</gene>
<feature type="domain" description="Integrase catalytic" evidence="6">
    <location>
        <begin position="795"/>
        <end position="970"/>
    </location>
</feature>
<dbReference type="InterPro" id="IPR057670">
    <property type="entry name" value="SH3_retrovirus"/>
</dbReference>
<dbReference type="PANTHER" id="PTHR42648">
    <property type="entry name" value="TRANSPOSASE, PUTATIVE-RELATED"/>
    <property type="match status" value="1"/>
</dbReference>
<dbReference type="InterPro" id="IPR036397">
    <property type="entry name" value="RNaseH_sf"/>
</dbReference>
<dbReference type="InterPro" id="IPR012337">
    <property type="entry name" value="RNaseH-like_sf"/>
</dbReference>
<dbReference type="Pfam" id="PF14244">
    <property type="entry name" value="Retrotran_gag_3"/>
    <property type="match status" value="1"/>
</dbReference>
<keyword evidence="4" id="KW-0378">Hydrolase</keyword>
<dbReference type="Pfam" id="PF00665">
    <property type="entry name" value="rve"/>
    <property type="match status" value="1"/>
</dbReference>
<evidence type="ECO:0000256" key="3">
    <source>
        <dbReference type="ARBA" id="ARBA00022750"/>
    </source>
</evidence>
<dbReference type="Pfam" id="PF22936">
    <property type="entry name" value="Pol_BBD"/>
    <property type="match status" value="1"/>
</dbReference>
<evidence type="ECO:0000313" key="7">
    <source>
        <dbReference type="EMBL" id="KAJ0196632.1"/>
    </source>
</evidence>
<keyword evidence="2" id="KW-0479">Metal-binding</keyword>